<dbReference type="Proteomes" id="UP000319342">
    <property type="component" value="Chromosome"/>
</dbReference>
<keyword evidence="2" id="KW-0812">Transmembrane</keyword>
<dbReference type="EMBL" id="CP036290">
    <property type="protein sequence ID" value="QDU85435.1"/>
    <property type="molecule type" value="Genomic_DNA"/>
</dbReference>
<feature type="region of interest" description="Disordered" evidence="1">
    <location>
        <begin position="1"/>
        <end position="20"/>
    </location>
</feature>
<evidence type="ECO:0000256" key="1">
    <source>
        <dbReference type="SAM" id="MobiDB-lite"/>
    </source>
</evidence>
<feature type="transmembrane region" description="Helical" evidence="2">
    <location>
        <begin position="160"/>
        <end position="177"/>
    </location>
</feature>
<feature type="transmembrane region" description="Helical" evidence="2">
    <location>
        <begin position="100"/>
        <end position="125"/>
    </location>
</feature>
<organism evidence="3 4">
    <name type="scientific">Rohdeia mirabilis</name>
    <dbReference type="NCBI Taxonomy" id="2528008"/>
    <lineage>
        <taxon>Bacteria</taxon>
        <taxon>Pseudomonadati</taxon>
        <taxon>Planctomycetota</taxon>
        <taxon>Planctomycetia</taxon>
        <taxon>Planctomycetia incertae sedis</taxon>
        <taxon>Rohdeia</taxon>
    </lineage>
</organism>
<feature type="transmembrane region" description="Helical" evidence="2">
    <location>
        <begin position="197"/>
        <end position="217"/>
    </location>
</feature>
<sequence length="231" mass="23609">MSAAPNETRPSTVRATDRATVRPTVRPGALRAAVALVLALAPLALATELAPHDGSLAPLAQLPHTDWVLFVLLVLASAPRRSTVDRFDSDPSAAHRSPRFVPVVTLALFVPLALTLRGAFGAGLAGEWSDLARPLAAVVLAAACERAAATTRSNVWTPVWWALFAAPLCVGLAFGWAQGQDAPVSALSPLALAVGDAWIGAGAGLVAALVAPVLAPARSDDSTAARAEAAS</sequence>
<proteinExistence type="predicted"/>
<evidence type="ECO:0000313" key="3">
    <source>
        <dbReference type="EMBL" id="QDU85435.1"/>
    </source>
</evidence>
<protein>
    <submittedName>
        <fullName evidence="3">Uncharacterized protein</fullName>
    </submittedName>
</protein>
<accession>A0A518D1X5</accession>
<reference evidence="3 4" key="1">
    <citation type="submission" date="2019-02" db="EMBL/GenBank/DDBJ databases">
        <title>Deep-cultivation of Planctomycetes and their phenomic and genomic characterization uncovers novel biology.</title>
        <authorList>
            <person name="Wiegand S."/>
            <person name="Jogler M."/>
            <person name="Boedeker C."/>
            <person name="Pinto D."/>
            <person name="Vollmers J."/>
            <person name="Rivas-Marin E."/>
            <person name="Kohn T."/>
            <person name="Peeters S.H."/>
            <person name="Heuer A."/>
            <person name="Rast P."/>
            <person name="Oberbeckmann S."/>
            <person name="Bunk B."/>
            <person name="Jeske O."/>
            <person name="Meyerdierks A."/>
            <person name="Storesund J.E."/>
            <person name="Kallscheuer N."/>
            <person name="Luecker S."/>
            <person name="Lage O.M."/>
            <person name="Pohl T."/>
            <person name="Merkel B.J."/>
            <person name="Hornburger P."/>
            <person name="Mueller R.-W."/>
            <person name="Bruemmer F."/>
            <person name="Labrenz M."/>
            <person name="Spormann A.M."/>
            <person name="Op den Camp H."/>
            <person name="Overmann J."/>
            <person name="Amann R."/>
            <person name="Jetten M.S.M."/>
            <person name="Mascher T."/>
            <person name="Medema M.H."/>
            <person name="Devos D.P."/>
            <person name="Kaster A.-K."/>
            <person name="Ovreas L."/>
            <person name="Rohde M."/>
            <person name="Galperin M.Y."/>
            <person name="Jogler C."/>
        </authorList>
    </citation>
    <scope>NUCLEOTIDE SEQUENCE [LARGE SCALE GENOMIC DNA]</scope>
    <source>
        <strain evidence="3 4">Pla163</strain>
    </source>
</reference>
<gene>
    <name evidence="3" type="ORF">Pla163_25650</name>
</gene>
<keyword evidence="2" id="KW-0472">Membrane</keyword>
<evidence type="ECO:0000256" key="2">
    <source>
        <dbReference type="SAM" id="Phobius"/>
    </source>
</evidence>
<evidence type="ECO:0000313" key="4">
    <source>
        <dbReference type="Proteomes" id="UP000319342"/>
    </source>
</evidence>
<dbReference type="RefSeq" id="WP_145188777.1">
    <property type="nucleotide sequence ID" value="NZ_CP036290.1"/>
</dbReference>
<keyword evidence="4" id="KW-1185">Reference proteome</keyword>
<keyword evidence="2" id="KW-1133">Transmembrane helix</keyword>
<feature type="transmembrane region" description="Helical" evidence="2">
    <location>
        <begin position="28"/>
        <end position="47"/>
    </location>
</feature>
<dbReference type="AlphaFoldDB" id="A0A518D1X5"/>
<name>A0A518D1X5_9BACT</name>